<evidence type="ECO:0000313" key="3">
    <source>
        <dbReference type="Proteomes" id="UP001141552"/>
    </source>
</evidence>
<dbReference type="AlphaFoldDB" id="A0A9Q0JBU3"/>
<reference evidence="2" key="1">
    <citation type="submission" date="2022-02" db="EMBL/GenBank/DDBJ databases">
        <authorList>
            <person name="Henning P.M."/>
            <person name="McCubbin A.G."/>
            <person name="Shore J.S."/>
        </authorList>
    </citation>
    <scope>NUCLEOTIDE SEQUENCE</scope>
    <source>
        <strain evidence="2">F60SS</strain>
        <tissue evidence="2">Leaves</tissue>
    </source>
</reference>
<dbReference type="InterPro" id="IPR006501">
    <property type="entry name" value="Pectinesterase_inhib_dom"/>
</dbReference>
<feature type="non-terminal residue" evidence="2">
    <location>
        <position position="1"/>
    </location>
</feature>
<dbReference type="GO" id="GO:0004857">
    <property type="term" value="F:enzyme inhibitor activity"/>
    <property type="evidence" value="ECO:0007669"/>
    <property type="project" value="InterPro"/>
</dbReference>
<evidence type="ECO:0000259" key="1">
    <source>
        <dbReference type="Pfam" id="PF04043"/>
    </source>
</evidence>
<dbReference type="Pfam" id="PF04043">
    <property type="entry name" value="PMEI"/>
    <property type="match status" value="1"/>
</dbReference>
<protein>
    <recommendedName>
        <fullName evidence="1">Pectinesterase inhibitor domain-containing protein</fullName>
    </recommendedName>
</protein>
<keyword evidence="3" id="KW-1185">Reference proteome</keyword>
<evidence type="ECO:0000313" key="2">
    <source>
        <dbReference type="EMBL" id="KAJ4835547.1"/>
    </source>
</evidence>
<dbReference type="OrthoDB" id="1866975at2759"/>
<dbReference type="SUPFAM" id="SSF101148">
    <property type="entry name" value="Plant invertase/pectin methylesterase inhibitor"/>
    <property type="match status" value="1"/>
</dbReference>
<dbReference type="InterPro" id="IPR035513">
    <property type="entry name" value="Invertase/methylesterase_inhib"/>
</dbReference>
<reference evidence="2" key="2">
    <citation type="journal article" date="2023" name="Plants (Basel)">
        <title>Annotation of the Turnera subulata (Passifloraceae) Draft Genome Reveals the S-Locus Evolved after the Divergence of Turneroideae from Passifloroideae in a Stepwise Manner.</title>
        <authorList>
            <person name="Henning P.M."/>
            <person name="Roalson E.H."/>
            <person name="Mir W."/>
            <person name="McCubbin A.G."/>
            <person name="Shore J.S."/>
        </authorList>
    </citation>
    <scope>NUCLEOTIDE SEQUENCE</scope>
    <source>
        <strain evidence="2">F60SS</strain>
    </source>
</reference>
<dbReference type="Gene3D" id="1.20.140.40">
    <property type="entry name" value="Invertase/pectin methylesterase inhibitor family protein"/>
    <property type="match status" value="1"/>
</dbReference>
<feature type="domain" description="Pectinesterase inhibitor" evidence="1">
    <location>
        <begin position="5"/>
        <end position="147"/>
    </location>
</feature>
<organism evidence="2 3">
    <name type="scientific">Turnera subulata</name>
    <dbReference type="NCBI Taxonomy" id="218843"/>
    <lineage>
        <taxon>Eukaryota</taxon>
        <taxon>Viridiplantae</taxon>
        <taxon>Streptophyta</taxon>
        <taxon>Embryophyta</taxon>
        <taxon>Tracheophyta</taxon>
        <taxon>Spermatophyta</taxon>
        <taxon>Magnoliopsida</taxon>
        <taxon>eudicotyledons</taxon>
        <taxon>Gunneridae</taxon>
        <taxon>Pentapetalae</taxon>
        <taxon>rosids</taxon>
        <taxon>fabids</taxon>
        <taxon>Malpighiales</taxon>
        <taxon>Passifloraceae</taxon>
        <taxon>Turnera</taxon>
    </lineage>
</organism>
<gene>
    <name evidence="2" type="ORF">Tsubulata_028436</name>
</gene>
<dbReference type="NCBIfam" id="TIGR01614">
    <property type="entry name" value="PME_inhib"/>
    <property type="match status" value="1"/>
</dbReference>
<dbReference type="Proteomes" id="UP001141552">
    <property type="component" value="Unassembled WGS sequence"/>
</dbReference>
<proteinExistence type="predicted"/>
<dbReference type="EMBL" id="JAKUCV010004374">
    <property type="protein sequence ID" value="KAJ4835547.1"/>
    <property type="molecule type" value="Genomic_DNA"/>
</dbReference>
<comment type="caution">
    <text evidence="2">The sequence shown here is derived from an EMBL/GenBank/DDBJ whole genome shotgun (WGS) entry which is preliminary data.</text>
</comment>
<sequence>MHDKLIKQQCGYDHQAQAACLRCVKSDPKAQEADAVGIATIIINCVIEQSKKLGAHMAKLHEAAAEGDKKLTALYEKCSKIYGDEAHKDLSRAITLLERGDSDGASFAVNEASVKQNSCYIGFESDYKSNEVFAKIKDYAKLVEAALE</sequence>
<accession>A0A9Q0JBU3</accession>
<name>A0A9Q0JBU3_9ROSI</name>